<feature type="transmembrane region" description="Helical" evidence="13">
    <location>
        <begin position="137"/>
        <end position="157"/>
    </location>
</feature>
<keyword evidence="12 13" id="KW-0472">Membrane</keyword>
<dbReference type="EC" id="1.2.1.2" evidence="15"/>
<gene>
    <name evidence="15" type="ORF">MNB_SV-5-321</name>
</gene>
<dbReference type="InterPro" id="IPR006471">
    <property type="entry name" value="Formate_DH_gsu"/>
</dbReference>
<dbReference type="GO" id="GO:0036397">
    <property type="term" value="F:formate dehydrogenase (quinone) activity"/>
    <property type="evidence" value="ECO:0007669"/>
    <property type="project" value="TreeGrafter"/>
</dbReference>
<sequence length="299" mass="33733">MKTRYLSLMLLLSSFLFGAKSDSTIWGTDLLDNILGYGKEGSLNLGHYFTIIQSTYIQPMLLFVLTVIPLAFIIHYAIVGPKRFDHSGKSIMMFPLFKRINHGMAAISFMIIIPTGIIMIFGSFFGGGTFVRTAKEAHAIASPLFLISVIPMFITWFQRMLFDLKDDVRWLKIVGGYLSKEKKPVPAGMFNMGQKIYFWIVTVGGVLMVVTSIILYLVDFRLDILQSLDISQIDLLRLSALTHNIIGVVIVAMFMVHVYMSVFAIEGAYHSMIDGTMPEEEVKILHSSYYRELQAKGEV</sequence>
<dbReference type="InterPro" id="IPR011577">
    <property type="entry name" value="Cyt_b561_bac/Ni-Hgenase"/>
</dbReference>
<dbReference type="PANTHER" id="PTHR30074:SF6">
    <property type="entry name" value="FORMATE DEHYDROGENASE GAMMA SUBUNIT"/>
    <property type="match status" value="1"/>
</dbReference>
<evidence type="ECO:0000313" key="15">
    <source>
        <dbReference type="EMBL" id="SFZ98917.1"/>
    </source>
</evidence>
<proteinExistence type="inferred from homology"/>
<keyword evidence="10 13" id="KW-1133">Transmembrane helix</keyword>
<evidence type="ECO:0000256" key="8">
    <source>
        <dbReference type="ARBA" id="ARBA00022723"/>
    </source>
</evidence>
<dbReference type="GO" id="GO:0005886">
    <property type="term" value="C:plasma membrane"/>
    <property type="evidence" value="ECO:0007669"/>
    <property type="project" value="UniProtKB-SubCell"/>
</dbReference>
<comment type="similarity">
    <text evidence="3">Belongs to the formate dehydrogenase gamma subunit family.</text>
</comment>
<dbReference type="AlphaFoldDB" id="A0A1W1EFR9"/>
<dbReference type="GO" id="GO:0009326">
    <property type="term" value="C:formate dehydrogenase complex"/>
    <property type="evidence" value="ECO:0007669"/>
    <property type="project" value="InterPro"/>
</dbReference>
<dbReference type="PANTHER" id="PTHR30074">
    <property type="entry name" value="FORMATE DEHYDROGENASE, NITRATE-INDUCIBLE, CYTOCHROME B556 FDN SUBUNIT"/>
    <property type="match status" value="1"/>
</dbReference>
<feature type="transmembrane region" description="Helical" evidence="13">
    <location>
        <begin position="56"/>
        <end position="79"/>
    </location>
</feature>
<feature type="domain" description="Cytochrome b561 bacterial/Ni-hydrogenase" evidence="14">
    <location>
        <begin position="94"/>
        <end position="275"/>
    </location>
</feature>
<name>A0A1W1EFR9_9ZZZZ</name>
<evidence type="ECO:0000256" key="6">
    <source>
        <dbReference type="ARBA" id="ARBA00022617"/>
    </source>
</evidence>
<dbReference type="GO" id="GO:0046872">
    <property type="term" value="F:metal ion binding"/>
    <property type="evidence" value="ECO:0007669"/>
    <property type="project" value="UniProtKB-KW"/>
</dbReference>
<dbReference type="Gene3D" id="1.20.950.20">
    <property type="entry name" value="Transmembrane di-heme cytochromes, Chain C"/>
    <property type="match status" value="1"/>
</dbReference>
<feature type="transmembrane region" description="Helical" evidence="13">
    <location>
        <begin position="245"/>
        <end position="265"/>
    </location>
</feature>
<reference evidence="15" key="1">
    <citation type="submission" date="2016-10" db="EMBL/GenBank/DDBJ databases">
        <authorList>
            <person name="de Groot N.N."/>
        </authorList>
    </citation>
    <scope>NUCLEOTIDE SEQUENCE</scope>
</reference>
<dbReference type="InterPro" id="IPR016174">
    <property type="entry name" value="Di-haem_cyt_TM"/>
</dbReference>
<evidence type="ECO:0000256" key="5">
    <source>
        <dbReference type="ARBA" id="ARBA00022475"/>
    </source>
</evidence>
<evidence type="ECO:0000256" key="2">
    <source>
        <dbReference type="ARBA" id="ARBA00004651"/>
    </source>
</evidence>
<dbReference type="NCBIfam" id="TIGR01583">
    <property type="entry name" value="formate-DH-gamm"/>
    <property type="match status" value="1"/>
</dbReference>
<evidence type="ECO:0000259" key="14">
    <source>
        <dbReference type="Pfam" id="PF01292"/>
    </source>
</evidence>
<organism evidence="15">
    <name type="scientific">hydrothermal vent metagenome</name>
    <dbReference type="NCBI Taxonomy" id="652676"/>
    <lineage>
        <taxon>unclassified sequences</taxon>
        <taxon>metagenomes</taxon>
        <taxon>ecological metagenomes</taxon>
    </lineage>
</organism>
<keyword evidence="5" id="KW-1003">Cell membrane</keyword>
<protein>
    <submittedName>
        <fullName evidence="15">Putative formate dehydrogenase, cytochrome B subunit</fullName>
        <ecNumber evidence="15">1.2.1.2</ecNumber>
    </submittedName>
</protein>
<evidence type="ECO:0000256" key="4">
    <source>
        <dbReference type="ARBA" id="ARBA00022448"/>
    </source>
</evidence>
<dbReference type="GO" id="GO:0022904">
    <property type="term" value="P:respiratory electron transport chain"/>
    <property type="evidence" value="ECO:0007669"/>
    <property type="project" value="InterPro"/>
</dbReference>
<keyword evidence="6" id="KW-0349">Heme</keyword>
<evidence type="ECO:0000256" key="13">
    <source>
        <dbReference type="SAM" id="Phobius"/>
    </source>
</evidence>
<evidence type="ECO:0000256" key="1">
    <source>
        <dbReference type="ARBA" id="ARBA00001971"/>
    </source>
</evidence>
<evidence type="ECO:0000256" key="12">
    <source>
        <dbReference type="ARBA" id="ARBA00023136"/>
    </source>
</evidence>
<keyword evidence="11" id="KW-0408">Iron</keyword>
<accession>A0A1W1EFR9</accession>
<keyword evidence="4" id="KW-0813">Transport</keyword>
<dbReference type="SUPFAM" id="SSF81342">
    <property type="entry name" value="Transmembrane di-heme cytochromes"/>
    <property type="match status" value="1"/>
</dbReference>
<keyword evidence="7 13" id="KW-0812">Transmembrane</keyword>
<evidence type="ECO:0000256" key="10">
    <source>
        <dbReference type="ARBA" id="ARBA00022989"/>
    </source>
</evidence>
<comment type="subcellular location">
    <subcellularLocation>
        <location evidence="2">Cell membrane</location>
        <topology evidence="2">Multi-pass membrane protein</topology>
    </subcellularLocation>
</comment>
<dbReference type="GO" id="GO:0008863">
    <property type="term" value="F:formate dehydrogenase (NAD+) activity"/>
    <property type="evidence" value="ECO:0007669"/>
    <property type="project" value="InterPro"/>
</dbReference>
<evidence type="ECO:0000256" key="11">
    <source>
        <dbReference type="ARBA" id="ARBA00023004"/>
    </source>
</evidence>
<keyword evidence="8" id="KW-0479">Metal-binding</keyword>
<dbReference type="GO" id="GO:0009061">
    <property type="term" value="P:anaerobic respiration"/>
    <property type="evidence" value="ECO:0007669"/>
    <property type="project" value="TreeGrafter"/>
</dbReference>
<evidence type="ECO:0000256" key="9">
    <source>
        <dbReference type="ARBA" id="ARBA00022982"/>
    </source>
</evidence>
<feature type="transmembrane region" description="Helical" evidence="13">
    <location>
        <begin position="100"/>
        <end position="125"/>
    </location>
</feature>
<keyword evidence="9" id="KW-0249">Electron transport</keyword>
<dbReference type="GO" id="GO:0009055">
    <property type="term" value="F:electron transfer activity"/>
    <property type="evidence" value="ECO:0007669"/>
    <property type="project" value="InterPro"/>
</dbReference>
<keyword evidence="15" id="KW-0560">Oxidoreductase</keyword>
<dbReference type="EMBL" id="FPKX01000067">
    <property type="protein sequence ID" value="SFZ98917.1"/>
    <property type="molecule type" value="Genomic_DNA"/>
</dbReference>
<dbReference type="Pfam" id="PF01292">
    <property type="entry name" value="Ni_hydr_CYTB"/>
    <property type="match status" value="1"/>
</dbReference>
<feature type="transmembrane region" description="Helical" evidence="13">
    <location>
        <begin position="196"/>
        <end position="218"/>
    </location>
</feature>
<dbReference type="InterPro" id="IPR051817">
    <property type="entry name" value="FDH_cytochrome_b556_subunit"/>
</dbReference>
<comment type="cofactor">
    <cofactor evidence="1">
        <name>heme</name>
        <dbReference type="ChEBI" id="CHEBI:30413"/>
    </cofactor>
</comment>
<evidence type="ECO:0000256" key="7">
    <source>
        <dbReference type="ARBA" id="ARBA00022692"/>
    </source>
</evidence>
<dbReference type="GO" id="GO:0015944">
    <property type="term" value="P:formate oxidation"/>
    <property type="evidence" value="ECO:0007669"/>
    <property type="project" value="TreeGrafter"/>
</dbReference>
<evidence type="ECO:0000256" key="3">
    <source>
        <dbReference type="ARBA" id="ARBA00010747"/>
    </source>
</evidence>